<sequence>MPAALPLARVRDSNLGRRYRGRPMSRVSAVPSRYSQRTVRPKITNSRRTDHRLIMGAKAKSGPAIPTVSAPSRLASLSCYYCAGKPGYRGIGMGRRRRRRRETYRNMGIEGAPGRRAMQSGSRSHELFWTAHSPLTPLWTVRSHGSPTCLTECRFS</sequence>
<comment type="caution">
    <text evidence="1">The sequence shown here is derived from an EMBL/GenBank/DDBJ whole genome shotgun (WGS) entry which is preliminary data.</text>
</comment>
<keyword evidence="2" id="KW-1185">Reference proteome</keyword>
<evidence type="ECO:0000313" key="1">
    <source>
        <dbReference type="EMBL" id="KAI0056486.1"/>
    </source>
</evidence>
<reference evidence="1" key="2">
    <citation type="journal article" date="2022" name="New Phytol.">
        <title>Evolutionary transition to the ectomycorrhizal habit in the genomes of a hyperdiverse lineage of mushroom-forming fungi.</title>
        <authorList>
            <person name="Looney B."/>
            <person name="Miyauchi S."/>
            <person name="Morin E."/>
            <person name="Drula E."/>
            <person name="Courty P.E."/>
            <person name="Kohler A."/>
            <person name="Kuo A."/>
            <person name="LaButti K."/>
            <person name="Pangilinan J."/>
            <person name="Lipzen A."/>
            <person name="Riley R."/>
            <person name="Andreopoulos W."/>
            <person name="He G."/>
            <person name="Johnson J."/>
            <person name="Nolan M."/>
            <person name="Tritt A."/>
            <person name="Barry K.W."/>
            <person name="Grigoriev I.V."/>
            <person name="Nagy L.G."/>
            <person name="Hibbett D."/>
            <person name="Henrissat B."/>
            <person name="Matheny P.B."/>
            <person name="Labbe J."/>
            <person name="Martin F.M."/>
        </authorList>
    </citation>
    <scope>NUCLEOTIDE SEQUENCE</scope>
    <source>
        <strain evidence="1">HHB10654</strain>
    </source>
</reference>
<accession>A0ACB8SKS8</accession>
<organism evidence="1 2">
    <name type="scientific">Artomyces pyxidatus</name>
    <dbReference type="NCBI Taxonomy" id="48021"/>
    <lineage>
        <taxon>Eukaryota</taxon>
        <taxon>Fungi</taxon>
        <taxon>Dikarya</taxon>
        <taxon>Basidiomycota</taxon>
        <taxon>Agaricomycotina</taxon>
        <taxon>Agaricomycetes</taxon>
        <taxon>Russulales</taxon>
        <taxon>Auriscalpiaceae</taxon>
        <taxon>Artomyces</taxon>
    </lineage>
</organism>
<evidence type="ECO:0000313" key="2">
    <source>
        <dbReference type="Proteomes" id="UP000814140"/>
    </source>
</evidence>
<gene>
    <name evidence="1" type="ORF">BV25DRAFT_1569082</name>
</gene>
<dbReference type="Proteomes" id="UP000814140">
    <property type="component" value="Unassembled WGS sequence"/>
</dbReference>
<reference evidence="1" key="1">
    <citation type="submission" date="2021-03" db="EMBL/GenBank/DDBJ databases">
        <authorList>
            <consortium name="DOE Joint Genome Institute"/>
            <person name="Ahrendt S."/>
            <person name="Looney B.P."/>
            <person name="Miyauchi S."/>
            <person name="Morin E."/>
            <person name="Drula E."/>
            <person name="Courty P.E."/>
            <person name="Chicoki N."/>
            <person name="Fauchery L."/>
            <person name="Kohler A."/>
            <person name="Kuo A."/>
            <person name="Labutti K."/>
            <person name="Pangilinan J."/>
            <person name="Lipzen A."/>
            <person name="Riley R."/>
            <person name="Andreopoulos W."/>
            <person name="He G."/>
            <person name="Johnson J."/>
            <person name="Barry K.W."/>
            <person name="Grigoriev I.V."/>
            <person name="Nagy L."/>
            <person name="Hibbett D."/>
            <person name="Henrissat B."/>
            <person name="Matheny P.B."/>
            <person name="Labbe J."/>
            <person name="Martin F."/>
        </authorList>
    </citation>
    <scope>NUCLEOTIDE SEQUENCE</scope>
    <source>
        <strain evidence="1">HHB10654</strain>
    </source>
</reference>
<protein>
    <submittedName>
        <fullName evidence="1">Uncharacterized protein</fullName>
    </submittedName>
</protein>
<dbReference type="EMBL" id="MU277263">
    <property type="protein sequence ID" value="KAI0056486.1"/>
    <property type="molecule type" value="Genomic_DNA"/>
</dbReference>
<proteinExistence type="predicted"/>
<name>A0ACB8SKS8_9AGAM</name>